<accession>A0A016QS89</accession>
<dbReference type="PATRIC" id="fig|1476583.3.peg.962"/>
<name>A0A016QS89_9DEIO</name>
<evidence type="ECO:0000313" key="2">
    <source>
        <dbReference type="EMBL" id="EYB68923.1"/>
    </source>
</evidence>
<sequence length="106" mass="11342">MTQPPAMSEADALQHLRDALGENYAGATDEATLTRALWVDAAGGRLRPWATAARLIKFNTEYEVDEGLKARVDRKLAELADTQRGADAAAGRSGRPAFGGVTWGDL</sequence>
<proteinExistence type="predicted"/>
<dbReference type="STRING" id="1476583.DEIPH_ctg013orf0028"/>
<dbReference type="Proteomes" id="UP000020492">
    <property type="component" value="Unassembled WGS sequence"/>
</dbReference>
<dbReference type="AlphaFoldDB" id="A0A016QS89"/>
<evidence type="ECO:0000313" key="3">
    <source>
        <dbReference type="Proteomes" id="UP000020492"/>
    </source>
</evidence>
<evidence type="ECO:0000256" key="1">
    <source>
        <dbReference type="SAM" id="MobiDB-lite"/>
    </source>
</evidence>
<organism evidence="2 3">
    <name type="scientific">Deinococcus phoenicis</name>
    <dbReference type="NCBI Taxonomy" id="1476583"/>
    <lineage>
        <taxon>Bacteria</taxon>
        <taxon>Thermotogati</taxon>
        <taxon>Deinococcota</taxon>
        <taxon>Deinococci</taxon>
        <taxon>Deinococcales</taxon>
        <taxon>Deinococcaceae</taxon>
        <taxon>Deinococcus</taxon>
    </lineage>
</organism>
<protein>
    <submittedName>
        <fullName evidence="2">Uncharacterized protein</fullName>
    </submittedName>
</protein>
<dbReference type="OrthoDB" id="9838927at2"/>
<gene>
    <name evidence="2" type="ORF">DEIPH_ctg013orf0028</name>
</gene>
<feature type="compositionally biased region" description="Low complexity" evidence="1">
    <location>
        <begin position="85"/>
        <end position="96"/>
    </location>
</feature>
<keyword evidence="3" id="KW-1185">Reference proteome</keyword>
<dbReference type="EMBL" id="JHAC01000013">
    <property type="protein sequence ID" value="EYB68923.1"/>
    <property type="molecule type" value="Genomic_DNA"/>
</dbReference>
<comment type="caution">
    <text evidence="2">The sequence shown here is derived from an EMBL/GenBank/DDBJ whole genome shotgun (WGS) entry which is preliminary data.</text>
</comment>
<reference evidence="2 3" key="1">
    <citation type="submission" date="2014-03" db="EMBL/GenBank/DDBJ databases">
        <title>Draft genome sequence of Deinococcus phoenicis 1P10ME.</title>
        <authorList>
            <person name="Stepanov V.G."/>
            <person name="Vaishampayan P."/>
            <person name="Venkateswaran K."/>
            <person name="Fox G.E."/>
        </authorList>
    </citation>
    <scope>NUCLEOTIDE SEQUENCE [LARGE SCALE GENOMIC DNA]</scope>
    <source>
        <strain evidence="2 3">1P10ME</strain>
    </source>
</reference>
<feature type="region of interest" description="Disordered" evidence="1">
    <location>
        <begin position="83"/>
        <end position="106"/>
    </location>
</feature>
<dbReference type="RefSeq" id="WP_034354719.1">
    <property type="nucleotide sequence ID" value="NZ_JHAC01000013.1"/>
</dbReference>